<sequence length="647" mass="71349">MTTGGVDDWDKRFPVAEGLRPGIAQLQDLCTSFSSQLLVAAAAAAAADKPPVPSSSKGNPQLQHLRSSPQLSARRNASLRNLAVLSRAASPHLRPAAEARSGLEGTMPGSNEGEAVGAMETPAQFLEWYGQVEGQLAAGQDAESHMYASQLRERKAACWQMLESVRGVQQLLSEMEADHRRLCQQTEGVESACAALGARRGRLDRVAGEIGDQLRVYNWLGPITRLLHGPGDRVCEDHEFLASLDRAEEAIRFIGERAEEAKDSELYLMRFAQYRMRALSLIKMHALRTFKALGSVDNRGRVAAYVQFRAAAVALGPLIGALKRRATEPTERQVLADVQAAYFATRQAWLRPYVQKRLREIAAEHEVGETGLLEARVGALRDWCAFLMAVSADETALYCDFFGDSSGGEEEPLLRAFLDSLMTLFHDQVRPLVIRESDVAVLAGLSLTLLTYRRPGDDDDQEEEEEEGGEEEGERGESEEAVDNDGLDAFYSVIAHVLHDTQHRLAYKAQSFMRTAIGGYRITAPDSEAMARWVHACQRLRITDPAQLSALLLSEEGEECLRWVYPPIESCRWLVAQIDGCLDYEVQCGLVDEARTACKQNLLSIGARFVRDSSIKSEENPITEADAELIAHLFATHNLAAIDLDPS</sequence>
<gene>
    <name evidence="1" type="primary">COG3</name>
    <name evidence="1" type="ORF">IWW38_003660</name>
</gene>
<comment type="caution">
    <text evidence="1">The sequence shown here is derived from an EMBL/GenBank/DDBJ whole genome shotgun (WGS) entry which is preliminary data.</text>
</comment>
<evidence type="ECO:0000313" key="2">
    <source>
        <dbReference type="Proteomes" id="UP001139981"/>
    </source>
</evidence>
<evidence type="ECO:0000313" key="1">
    <source>
        <dbReference type="EMBL" id="KAJ2891344.1"/>
    </source>
</evidence>
<keyword evidence="2" id="KW-1185">Reference proteome</keyword>
<dbReference type="Proteomes" id="UP001139981">
    <property type="component" value="Unassembled WGS sequence"/>
</dbReference>
<accession>A0ACC1M0P6</accession>
<proteinExistence type="predicted"/>
<name>A0ACC1M0P6_9FUNG</name>
<reference evidence="1" key="1">
    <citation type="submission" date="2022-07" db="EMBL/GenBank/DDBJ databases">
        <title>Phylogenomic reconstructions and comparative analyses of Kickxellomycotina fungi.</title>
        <authorList>
            <person name="Reynolds N.K."/>
            <person name="Stajich J.E."/>
            <person name="Barry K."/>
            <person name="Grigoriev I.V."/>
            <person name="Crous P."/>
            <person name="Smith M.E."/>
        </authorList>
    </citation>
    <scope>NUCLEOTIDE SEQUENCE</scope>
    <source>
        <strain evidence="1">CBS 190363</strain>
    </source>
</reference>
<dbReference type="EMBL" id="JANBVB010001015">
    <property type="protein sequence ID" value="KAJ2891344.1"/>
    <property type="molecule type" value="Genomic_DNA"/>
</dbReference>
<organism evidence="1 2">
    <name type="scientific">Coemansia aciculifera</name>
    <dbReference type="NCBI Taxonomy" id="417176"/>
    <lineage>
        <taxon>Eukaryota</taxon>
        <taxon>Fungi</taxon>
        <taxon>Fungi incertae sedis</taxon>
        <taxon>Zoopagomycota</taxon>
        <taxon>Kickxellomycotina</taxon>
        <taxon>Kickxellomycetes</taxon>
        <taxon>Kickxellales</taxon>
        <taxon>Kickxellaceae</taxon>
        <taxon>Coemansia</taxon>
    </lineage>
</organism>
<protein>
    <submittedName>
        <fullName evidence="1">Golgi transport complex subunit 3</fullName>
    </submittedName>
</protein>